<dbReference type="RefSeq" id="XP_022235677.1">
    <property type="nucleotide sequence ID" value="XM_022379969.1"/>
</dbReference>
<dbReference type="GeneID" id="111083447"/>
<dbReference type="Proteomes" id="UP000694941">
    <property type="component" value="Unplaced"/>
</dbReference>
<feature type="signal peptide" evidence="1">
    <location>
        <begin position="1"/>
        <end position="21"/>
    </location>
</feature>
<evidence type="ECO:0000256" key="1">
    <source>
        <dbReference type="SAM" id="SignalP"/>
    </source>
</evidence>
<evidence type="ECO:0000313" key="2">
    <source>
        <dbReference type="Proteomes" id="UP000694941"/>
    </source>
</evidence>
<accession>A0ABM1RWC2</accession>
<gene>
    <name evidence="3" type="primary">LOC111083447</name>
</gene>
<feature type="chain" id="PRO_5046844480" evidence="1">
    <location>
        <begin position="22"/>
        <end position="119"/>
    </location>
</feature>
<reference evidence="3" key="1">
    <citation type="submission" date="2025-08" db="UniProtKB">
        <authorList>
            <consortium name="RefSeq"/>
        </authorList>
    </citation>
    <scope>IDENTIFICATION</scope>
    <source>
        <tissue evidence="3">Muscle</tissue>
    </source>
</reference>
<proteinExistence type="predicted"/>
<name>A0ABM1RWC2_LIMPO</name>
<sequence>MDKGTFVFLALTFLMVRGNHQYENNNPNLEYVRRAGHLESAHPETAAMDSGRNGILRPFPHYSWPKRYFDEIDRAAMGGAFKKRTFDEIDTAAFGGLKKRNFDEIDTAAFDGIKKRGAY</sequence>
<keyword evidence="2" id="KW-1185">Reference proteome</keyword>
<organism evidence="2 3">
    <name type="scientific">Limulus polyphemus</name>
    <name type="common">Atlantic horseshoe crab</name>
    <dbReference type="NCBI Taxonomy" id="6850"/>
    <lineage>
        <taxon>Eukaryota</taxon>
        <taxon>Metazoa</taxon>
        <taxon>Ecdysozoa</taxon>
        <taxon>Arthropoda</taxon>
        <taxon>Chelicerata</taxon>
        <taxon>Merostomata</taxon>
        <taxon>Xiphosura</taxon>
        <taxon>Limulidae</taxon>
        <taxon>Limulus</taxon>
    </lineage>
</organism>
<protein>
    <submittedName>
        <fullName evidence="3">Uncharacterized protein LOC111083447</fullName>
    </submittedName>
</protein>
<keyword evidence="1" id="KW-0732">Signal</keyword>
<evidence type="ECO:0000313" key="3">
    <source>
        <dbReference type="RefSeq" id="XP_022235677.1"/>
    </source>
</evidence>